<keyword evidence="3" id="KW-1185">Reference proteome</keyword>
<name>A0ABY8VB68_9CORY</name>
<dbReference type="RefSeq" id="WP_284823636.1">
    <property type="nucleotide sequence ID" value="NZ_CP126969.1"/>
</dbReference>
<protein>
    <submittedName>
        <fullName evidence="2">Uncharacterized protein</fullName>
    </submittedName>
</protein>
<evidence type="ECO:0000313" key="3">
    <source>
        <dbReference type="Proteomes" id="UP001225598"/>
    </source>
</evidence>
<sequence length="153" mass="16378">MRRKIAALTAGVAIIASGISTPAMAMTIEHFEDGCQFTPTPEEITLLELWGPIGYKHDEIDGIRAAIKPALDEYSHDYVPSPQGDEAWVVTDPELRAAKYAAFKAFDDALVECKAGAVTEEEEVEAPVEEETPVAPIGGLSSFGGSSQGGFFF</sequence>
<organism evidence="2 3">
    <name type="scientific">Corynebacterium breve</name>
    <dbReference type="NCBI Taxonomy" id="3049799"/>
    <lineage>
        <taxon>Bacteria</taxon>
        <taxon>Bacillati</taxon>
        <taxon>Actinomycetota</taxon>
        <taxon>Actinomycetes</taxon>
        <taxon>Mycobacteriales</taxon>
        <taxon>Corynebacteriaceae</taxon>
        <taxon>Corynebacterium</taxon>
    </lineage>
</organism>
<evidence type="ECO:0000313" key="2">
    <source>
        <dbReference type="EMBL" id="WIM66911.1"/>
    </source>
</evidence>
<keyword evidence="1" id="KW-0732">Signal</keyword>
<evidence type="ECO:0000256" key="1">
    <source>
        <dbReference type="SAM" id="SignalP"/>
    </source>
</evidence>
<dbReference type="EMBL" id="CP126969">
    <property type="protein sequence ID" value="WIM66911.1"/>
    <property type="molecule type" value="Genomic_DNA"/>
</dbReference>
<accession>A0ABY8VB68</accession>
<feature type="signal peptide" evidence="1">
    <location>
        <begin position="1"/>
        <end position="25"/>
    </location>
</feature>
<gene>
    <name evidence="2" type="ORF">QP027_07155</name>
</gene>
<feature type="chain" id="PRO_5045505469" evidence="1">
    <location>
        <begin position="26"/>
        <end position="153"/>
    </location>
</feature>
<proteinExistence type="predicted"/>
<dbReference type="Proteomes" id="UP001225598">
    <property type="component" value="Chromosome"/>
</dbReference>
<reference evidence="2 3" key="1">
    <citation type="submission" date="2023-05" db="EMBL/GenBank/DDBJ databases">
        <title>Corynebacterium suedekumii sp. nov. and Corynebacterium breve sp. nov. isolated from raw cow's milk.</title>
        <authorList>
            <person name="Baer M.K."/>
            <person name="Mehl L."/>
            <person name="Hellmuth R."/>
            <person name="Marke G."/>
            <person name="Lipski A."/>
        </authorList>
    </citation>
    <scope>NUCLEOTIDE SEQUENCE [LARGE SCALE GENOMIC DNA]</scope>
    <source>
        <strain evidence="2 3">R4</strain>
    </source>
</reference>